<sequence>MDSRRLTVFPRTGNGSDNARSIGRNGDARPPQAPKRKIQSGNEPADPKLPKLAPTLRVKRKTFTPIDRDPEQHYRCIHSVDPEGERPYCLAQEIASDAAEHAYRVVMIRRSPDKPVVGLDRPNPNLLNIVSVFRFRDSLFTVFDRPGLPLSEIAVSHSPQLGLAEVKTISTEALSGICALSAAGLHLPSIDVEDITVSASDGQVKVAFDRAPLHEAAADDKASAFGVMLEDLVSRVPSPSALQQSDNL</sequence>
<dbReference type="EMBL" id="PEJP01000084">
    <property type="protein sequence ID" value="RYO29298.1"/>
    <property type="molecule type" value="Genomic_DNA"/>
</dbReference>
<organism evidence="2 3">
    <name type="scientific">Alternaria arborescens</name>
    <dbReference type="NCBI Taxonomy" id="156630"/>
    <lineage>
        <taxon>Eukaryota</taxon>
        <taxon>Fungi</taxon>
        <taxon>Dikarya</taxon>
        <taxon>Ascomycota</taxon>
        <taxon>Pezizomycotina</taxon>
        <taxon>Dothideomycetes</taxon>
        <taxon>Pleosporomycetidae</taxon>
        <taxon>Pleosporales</taxon>
        <taxon>Pleosporineae</taxon>
        <taxon>Pleosporaceae</taxon>
        <taxon>Alternaria</taxon>
        <taxon>Alternaria sect. Alternaria</taxon>
    </lineage>
</organism>
<gene>
    <name evidence="2" type="ORF">AA0113_g12073</name>
</gene>
<proteinExistence type="predicted"/>
<dbReference type="SUPFAM" id="SSF56112">
    <property type="entry name" value="Protein kinase-like (PK-like)"/>
    <property type="match status" value="1"/>
</dbReference>
<dbReference type="InterPro" id="IPR011009">
    <property type="entry name" value="Kinase-like_dom_sf"/>
</dbReference>
<evidence type="ECO:0000256" key="1">
    <source>
        <dbReference type="SAM" id="MobiDB-lite"/>
    </source>
</evidence>
<dbReference type="OrthoDB" id="3687865at2759"/>
<dbReference type="Proteomes" id="UP000293823">
    <property type="component" value="Unassembled WGS sequence"/>
</dbReference>
<reference evidence="3" key="1">
    <citation type="journal article" date="2019" name="bioRxiv">
        <title>Genomics, evolutionary history and diagnostics of the Alternaria alternata species group including apple and Asian pear pathotypes.</title>
        <authorList>
            <person name="Armitage A.D."/>
            <person name="Cockerton H.M."/>
            <person name="Sreenivasaprasad S."/>
            <person name="Woodhall J.W."/>
            <person name="Lane C.R."/>
            <person name="Harrison R.J."/>
            <person name="Clarkson J.P."/>
        </authorList>
    </citation>
    <scope>NUCLEOTIDE SEQUENCE [LARGE SCALE GENOMIC DNA]</scope>
    <source>
        <strain evidence="3">RGR 97.0016</strain>
    </source>
</reference>
<feature type="region of interest" description="Disordered" evidence="1">
    <location>
        <begin position="1"/>
        <end position="52"/>
    </location>
</feature>
<accession>A0A4V1WXL7</accession>
<dbReference type="AlphaFoldDB" id="A0A4V1WXL7"/>
<name>A0A4V1WXL7_9PLEO</name>
<protein>
    <submittedName>
        <fullName evidence="2">Uncharacterized protein</fullName>
    </submittedName>
</protein>
<evidence type="ECO:0000313" key="2">
    <source>
        <dbReference type="EMBL" id="RYO29298.1"/>
    </source>
</evidence>
<evidence type="ECO:0000313" key="3">
    <source>
        <dbReference type="Proteomes" id="UP000293823"/>
    </source>
</evidence>
<keyword evidence="3" id="KW-1185">Reference proteome</keyword>
<comment type="caution">
    <text evidence="2">The sequence shown here is derived from an EMBL/GenBank/DDBJ whole genome shotgun (WGS) entry which is preliminary data.</text>
</comment>